<dbReference type="PANTHER" id="PTHR39550:SF1">
    <property type="entry name" value="SLL0658 PROTEIN"/>
    <property type="match status" value="1"/>
</dbReference>
<dbReference type="InterPro" id="IPR021799">
    <property type="entry name" value="PIN-like_prokaryotic"/>
</dbReference>
<comment type="caution">
    <text evidence="1">The sequence shown here is derived from an EMBL/GenBank/DDBJ whole genome shotgun (WGS) entry which is preliminary data.</text>
</comment>
<evidence type="ECO:0000313" key="1">
    <source>
        <dbReference type="EMBL" id="RUT10538.1"/>
    </source>
</evidence>
<dbReference type="Proteomes" id="UP000282574">
    <property type="component" value="Unassembled WGS sequence"/>
</dbReference>
<protein>
    <submittedName>
        <fullName evidence="1">DUF3368 domain-containing protein</fullName>
    </submittedName>
</protein>
<sequence>MPVVSNTSPILNLAIVGQLELMYQQFETVQIPPAVLSELKVQEDRPGSKEIQAALKAGWIQVRAVNSLSSIKLLQQTLDKGEAEAIALAMEMQADWTLLDERDGRKVAKSLGLRVTGVLGILLRAKHKGELHSLSEAIDALVATAGFRIAPDLLAKVIAAENQS</sequence>
<dbReference type="PANTHER" id="PTHR39550">
    <property type="entry name" value="SLL0658 PROTEIN"/>
    <property type="match status" value="1"/>
</dbReference>
<gene>
    <name evidence="1" type="ORF">DSM107010_41050</name>
</gene>
<dbReference type="AlphaFoldDB" id="A0AB37UG90"/>
<keyword evidence="2" id="KW-1185">Reference proteome</keyword>
<accession>A0AB37UG90</accession>
<reference evidence="1 2" key="1">
    <citation type="journal article" date="2019" name="Genome Biol. Evol.">
        <title>Day and night: Metabolic profiles and evolutionary relationships of six axenic non-marine cyanobacteria.</title>
        <authorList>
            <person name="Will S.E."/>
            <person name="Henke P."/>
            <person name="Boedeker C."/>
            <person name="Huang S."/>
            <person name="Brinkmann H."/>
            <person name="Rohde M."/>
            <person name="Jarek M."/>
            <person name="Friedl T."/>
            <person name="Seufert S."/>
            <person name="Schumacher M."/>
            <person name="Overmann J."/>
            <person name="Neumann-Schaal M."/>
            <person name="Petersen J."/>
        </authorList>
    </citation>
    <scope>NUCLEOTIDE SEQUENCE [LARGE SCALE GENOMIC DNA]</scope>
    <source>
        <strain evidence="1 2">SAG 39.79</strain>
    </source>
</reference>
<name>A0AB37UG90_9CYAN</name>
<dbReference type="Pfam" id="PF11848">
    <property type="entry name" value="DUF3368"/>
    <property type="match status" value="1"/>
</dbReference>
<evidence type="ECO:0000313" key="2">
    <source>
        <dbReference type="Proteomes" id="UP000282574"/>
    </source>
</evidence>
<organism evidence="1 2">
    <name type="scientific">Chroococcidiopsis cubana SAG 39.79</name>
    <dbReference type="NCBI Taxonomy" id="388085"/>
    <lineage>
        <taxon>Bacteria</taxon>
        <taxon>Bacillati</taxon>
        <taxon>Cyanobacteriota</taxon>
        <taxon>Cyanophyceae</taxon>
        <taxon>Chroococcidiopsidales</taxon>
        <taxon>Chroococcidiopsidaceae</taxon>
        <taxon>Chroococcidiopsis</taxon>
    </lineage>
</organism>
<proteinExistence type="predicted"/>
<dbReference type="RefSeq" id="WP_127023856.1">
    <property type="nucleotide sequence ID" value="NZ_JAVKZF010000004.1"/>
</dbReference>
<dbReference type="EMBL" id="RSCK01000040">
    <property type="protein sequence ID" value="RUT10538.1"/>
    <property type="molecule type" value="Genomic_DNA"/>
</dbReference>